<dbReference type="AlphaFoldDB" id="A0A5B8M6Q9"/>
<keyword evidence="3" id="KW-0378">Hydrolase</keyword>
<dbReference type="Gene3D" id="3.40.50.880">
    <property type="match status" value="1"/>
</dbReference>
<protein>
    <submittedName>
        <fullName evidence="5">Peptidase E</fullName>
    </submittedName>
</protein>
<dbReference type="GO" id="GO:0008236">
    <property type="term" value="F:serine-type peptidase activity"/>
    <property type="evidence" value="ECO:0007669"/>
    <property type="project" value="UniProtKB-KW"/>
</dbReference>
<dbReference type="RefSeq" id="WP_146321009.1">
    <property type="nucleotide sequence ID" value="NZ_CP042305.1"/>
</dbReference>
<dbReference type="CDD" id="cd03146">
    <property type="entry name" value="GAT1_Peptidase_E"/>
    <property type="match status" value="1"/>
</dbReference>
<keyword evidence="6" id="KW-1185">Reference proteome</keyword>
<evidence type="ECO:0000256" key="3">
    <source>
        <dbReference type="ARBA" id="ARBA00022801"/>
    </source>
</evidence>
<reference evidence="5 6" key="1">
    <citation type="submission" date="2019-07" db="EMBL/GenBank/DDBJ databases">
        <title>Full genome sequence of Humibacter sp. WJ7-1.</title>
        <authorList>
            <person name="Im W.-T."/>
        </authorList>
    </citation>
    <scope>NUCLEOTIDE SEQUENCE [LARGE SCALE GENOMIC DNA]</scope>
    <source>
        <strain evidence="5 6">WJ7-1</strain>
    </source>
</reference>
<evidence type="ECO:0000313" key="6">
    <source>
        <dbReference type="Proteomes" id="UP000320216"/>
    </source>
</evidence>
<dbReference type="KEGG" id="huw:FPZ11_11390"/>
<dbReference type="InterPro" id="IPR005320">
    <property type="entry name" value="Peptidase_S51"/>
</dbReference>
<dbReference type="InterPro" id="IPR029062">
    <property type="entry name" value="Class_I_gatase-like"/>
</dbReference>
<evidence type="ECO:0000256" key="4">
    <source>
        <dbReference type="ARBA" id="ARBA00022825"/>
    </source>
</evidence>
<sequence>MAHIVASGAGKVLMARRDDPTHDYILALTGKERPRVLFVGTATGDELDYTLSFYTTYDSDRCAPHHLKLFHRDVDDLAGFVRGFDVIHVGGGNTANMLDVWRRQGLDTIMRELWEDSDVVFTGGSAGGICWFEGGTTDSYGPTLRVLPEGLGFLPGSFCPHYDAEDQRQPLFHSALKSGALPPGYAVGNLQSLHFDGQTFVRAISPVEHPLALRVYADAGEIVETPLESAVLMDAATARNLAVASVGRRGATS</sequence>
<dbReference type="Proteomes" id="UP000320216">
    <property type="component" value="Chromosome"/>
</dbReference>
<dbReference type="PANTHER" id="PTHR20842:SF0">
    <property type="entry name" value="ALPHA-ASPARTYL DIPEPTIDASE"/>
    <property type="match status" value="1"/>
</dbReference>
<organism evidence="5 6">
    <name type="scientific">Humibacter ginsenosidimutans</name>
    <dbReference type="NCBI Taxonomy" id="2599293"/>
    <lineage>
        <taxon>Bacteria</taxon>
        <taxon>Bacillati</taxon>
        <taxon>Actinomycetota</taxon>
        <taxon>Actinomycetes</taxon>
        <taxon>Micrococcales</taxon>
        <taxon>Microbacteriaceae</taxon>
        <taxon>Humibacter</taxon>
    </lineage>
</organism>
<keyword evidence="4" id="KW-0720">Serine protease</keyword>
<evidence type="ECO:0000256" key="2">
    <source>
        <dbReference type="ARBA" id="ARBA00022670"/>
    </source>
</evidence>
<dbReference type="SUPFAM" id="SSF52317">
    <property type="entry name" value="Class I glutamine amidotransferase-like"/>
    <property type="match status" value="1"/>
</dbReference>
<dbReference type="GO" id="GO:0006508">
    <property type="term" value="P:proteolysis"/>
    <property type="evidence" value="ECO:0007669"/>
    <property type="project" value="UniProtKB-KW"/>
</dbReference>
<dbReference type="EMBL" id="CP042305">
    <property type="protein sequence ID" value="QDZ15282.1"/>
    <property type="molecule type" value="Genomic_DNA"/>
</dbReference>
<dbReference type="OrthoDB" id="9778515at2"/>
<evidence type="ECO:0000256" key="1">
    <source>
        <dbReference type="ARBA" id="ARBA00006534"/>
    </source>
</evidence>
<accession>A0A5B8M6Q9</accession>
<comment type="similarity">
    <text evidence="1">Belongs to the peptidase S51 family.</text>
</comment>
<dbReference type="PANTHER" id="PTHR20842">
    <property type="entry name" value="PROTEASE S51 ALPHA-ASPARTYL DIPEPTIDASE"/>
    <property type="match status" value="1"/>
</dbReference>
<keyword evidence="2" id="KW-0645">Protease</keyword>
<gene>
    <name evidence="5" type="ORF">FPZ11_11390</name>
</gene>
<name>A0A5B8M6Q9_9MICO</name>
<dbReference type="Pfam" id="PF03575">
    <property type="entry name" value="Peptidase_S51"/>
    <property type="match status" value="1"/>
</dbReference>
<proteinExistence type="inferred from homology"/>
<evidence type="ECO:0000313" key="5">
    <source>
        <dbReference type="EMBL" id="QDZ15282.1"/>
    </source>
</evidence>